<dbReference type="RefSeq" id="WP_010980573.1">
    <property type="nucleotide sequence ID" value="NZ_BAABQO010000010.1"/>
</dbReference>
<dbReference type="SMART" id="SM01008">
    <property type="entry name" value="Ald_Xan_dh_C"/>
    <property type="match status" value="1"/>
</dbReference>
<evidence type="ECO:0000313" key="5">
    <source>
        <dbReference type="Proteomes" id="UP000646844"/>
    </source>
</evidence>
<dbReference type="Pfam" id="PF02738">
    <property type="entry name" value="MoCoBD_1"/>
    <property type="match status" value="1"/>
</dbReference>
<dbReference type="Pfam" id="PF20256">
    <property type="entry name" value="MoCoBD_2"/>
    <property type="match status" value="1"/>
</dbReference>
<dbReference type="EMBL" id="DUJO01000047">
    <property type="protein sequence ID" value="HII74597.1"/>
    <property type="molecule type" value="Genomic_DNA"/>
</dbReference>
<reference evidence="4" key="1">
    <citation type="journal article" date="2020" name="bioRxiv">
        <title>A rank-normalized archaeal taxonomy based on genome phylogeny resolves widespread incomplete and uneven classifications.</title>
        <authorList>
            <person name="Rinke C."/>
            <person name="Chuvochina M."/>
            <person name="Mussig A.J."/>
            <person name="Chaumeil P.-A."/>
            <person name="Waite D.W."/>
            <person name="Whitman W.B."/>
            <person name="Parks D.H."/>
            <person name="Hugenholtz P."/>
        </authorList>
    </citation>
    <scope>NUCLEOTIDE SEQUENCE</scope>
    <source>
        <strain evidence="4">UBA8838</strain>
    </source>
</reference>
<dbReference type="PANTHER" id="PTHR11908">
    <property type="entry name" value="XANTHINE DEHYDROGENASE"/>
    <property type="match status" value="1"/>
</dbReference>
<name>A0A832TEP7_9CREN</name>
<dbReference type="GeneID" id="1460571"/>
<evidence type="ECO:0000259" key="3">
    <source>
        <dbReference type="SMART" id="SM01008"/>
    </source>
</evidence>
<dbReference type="InterPro" id="IPR000674">
    <property type="entry name" value="Ald_Oxase/Xan_DH_a/b"/>
</dbReference>
<dbReference type="SUPFAM" id="SSF54665">
    <property type="entry name" value="CO dehydrogenase molybdoprotein N-domain-like"/>
    <property type="match status" value="1"/>
</dbReference>
<dbReference type="PANTHER" id="PTHR11908:SF132">
    <property type="entry name" value="ALDEHYDE OXIDASE 1-RELATED"/>
    <property type="match status" value="1"/>
</dbReference>
<evidence type="ECO:0000256" key="2">
    <source>
        <dbReference type="ARBA" id="ARBA00023002"/>
    </source>
</evidence>
<evidence type="ECO:0000313" key="4">
    <source>
        <dbReference type="EMBL" id="HII74597.1"/>
    </source>
</evidence>
<dbReference type="Gene3D" id="3.30.365.10">
    <property type="entry name" value="Aldehyde oxidase/xanthine dehydrogenase, molybdopterin binding domain"/>
    <property type="match status" value="4"/>
</dbReference>
<evidence type="ECO:0000256" key="1">
    <source>
        <dbReference type="ARBA" id="ARBA00022505"/>
    </source>
</evidence>
<dbReference type="InterPro" id="IPR008274">
    <property type="entry name" value="AldOxase/xan_DH_MoCoBD1"/>
</dbReference>
<accession>A0A832TEP7</accession>
<protein>
    <submittedName>
        <fullName evidence="4">Xanthine dehydrogenase family protein molybdopterin-binding subunit</fullName>
    </submittedName>
</protein>
<dbReference type="SUPFAM" id="SSF56003">
    <property type="entry name" value="Molybdenum cofactor-binding domain"/>
    <property type="match status" value="1"/>
</dbReference>
<sequence>MLQEHLPIITGKSTYIDDINPKNVAYLHVVRSPIARGIIKSISKPQHALLTLTWDDVKTYMPARLFPDLARTSQVARMPVLADGRVNFVGQPVLAFVVEDRYETEDVAEEVSIDYEELKPVVDVEESLKEEPIHPGLKSNISIDQLLEGGDLSLKNRADVVVRRKIKQHRIVSNPMEPKGIICWWDNDVLNVYVSTQAPFGVRNDLREVLGIPPEKIRVYSPPNVGGGFGNKSGGYPEYVLAAIASLKLGRPIKWIETRSEMLVNTQSLGRGEVSDMKLYATKDGEILGMEGTIIANIGAYDYGLNFFTSLFVARLSNGPYKLKFASIRAMSVFTNTPPMGFYRGAGRPEAALIHETLVEDLAEELGMDPVEIRRKNLIDDNGYLTPLGSRLDPAGYHEVLDKAEKYYRKAKEVYKDKGISLVVFTEIVRTSPGEGAKVEIKNGKVYFSLGLGPHGQAYSSTFKKLASQALGIDESMIEVVTGSTETVKEGIGSFGSRAGTIGGSAVIAASKELLKKLGKDSLNGEDLIKYEGVSAEVFYKADDIFAPGAHVAVVDLDKETGFAKIIDYYAVDDVGKVLNKEEIEGQIIGGILQGASQVVIEAMRYDERGIPLCASIADCGVPTSLEAPLNISQEYVEYPSQLLSGSRGVGEAGTTGALPAVFIAFEKAAKKKFNITPIDPWIIV</sequence>
<dbReference type="Proteomes" id="UP000646844">
    <property type="component" value="Unassembled WGS sequence"/>
</dbReference>
<proteinExistence type="predicted"/>
<feature type="domain" description="Aldehyde oxidase/xanthine dehydrogenase a/b hammerhead" evidence="3">
    <location>
        <begin position="10"/>
        <end position="119"/>
    </location>
</feature>
<dbReference type="AlphaFoldDB" id="A0A832TEP7"/>
<keyword evidence="2" id="KW-0560">Oxidoreductase</keyword>
<dbReference type="OMA" id="RREHFIS"/>
<dbReference type="InterPro" id="IPR046867">
    <property type="entry name" value="AldOxase/xan_DH_MoCoBD2"/>
</dbReference>
<dbReference type="InterPro" id="IPR036856">
    <property type="entry name" value="Ald_Oxase/Xan_DH_a/b_sf"/>
</dbReference>
<dbReference type="GO" id="GO:0016491">
    <property type="term" value="F:oxidoreductase activity"/>
    <property type="evidence" value="ECO:0007669"/>
    <property type="project" value="UniProtKB-KW"/>
</dbReference>
<dbReference type="Gene3D" id="3.90.1170.50">
    <property type="entry name" value="Aldehyde oxidase/xanthine dehydrogenase, a/b hammerhead"/>
    <property type="match status" value="1"/>
</dbReference>
<dbReference type="GO" id="GO:0005506">
    <property type="term" value="F:iron ion binding"/>
    <property type="evidence" value="ECO:0007669"/>
    <property type="project" value="InterPro"/>
</dbReference>
<dbReference type="InterPro" id="IPR037165">
    <property type="entry name" value="AldOxase/xan_DH_Mopterin-bd_sf"/>
</dbReference>
<dbReference type="Pfam" id="PF01315">
    <property type="entry name" value="Ald_Xan_dh_C"/>
    <property type="match status" value="1"/>
</dbReference>
<gene>
    <name evidence="4" type="ORF">HA332_09535</name>
</gene>
<dbReference type="InterPro" id="IPR016208">
    <property type="entry name" value="Ald_Oxase/xanthine_DH-like"/>
</dbReference>
<keyword evidence="1" id="KW-0500">Molybdenum</keyword>
<organism evidence="4 5">
    <name type="scientific">Sulfurisphaera tokodaii</name>
    <dbReference type="NCBI Taxonomy" id="111955"/>
    <lineage>
        <taxon>Archaea</taxon>
        <taxon>Thermoproteota</taxon>
        <taxon>Thermoprotei</taxon>
        <taxon>Sulfolobales</taxon>
        <taxon>Sulfolobaceae</taxon>
        <taxon>Sulfurisphaera</taxon>
    </lineage>
</organism>
<comment type="caution">
    <text evidence="4">The sequence shown here is derived from an EMBL/GenBank/DDBJ whole genome shotgun (WGS) entry which is preliminary data.</text>
</comment>